<evidence type="ECO:0000313" key="9">
    <source>
        <dbReference type="Proteomes" id="UP000639338"/>
    </source>
</evidence>
<dbReference type="GO" id="GO:0016020">
    <property type="term" value="C:membrane"/>
    <property type="evidence" value="ECO:0007669"/>
    <property type="project" value="UniProtKB-SubCell"/>
</dbReference>
<feature type="transmembrane region" description="Helical" evidence="6">
    <location>
        <begin position="450"/>
        <end position="466"/>
    </location>
</feature>
<evidence type="ECO:0000259" key="7">
    <source>
        <dbReference type="Pfam" id="PF12832"/>
    </source>
</evidence>
<sequence>MSMASIETMGSIKDEPEEKFINRNLISLKFLLFLFFGGIGCIYPFLPLHMTSVGLSLDEIRTISIISPLVSIIGPLLASTIADKLASYKYNKSKSSTGRYLRIMIGITCLLSGLSYFLLTLVPVVERIELPKEYKPTLKFSCDNNGAMIYQQRINIFSTCYNWTSDSKICSVLLNNCQYKCHSISNNNNNKFSSLTSSKFDIDDDEFGVVPIENEIKQEDIEWRTKSTVNNKSKRSNLNDNYEPPHLCFTNNDNTHCQVYTIDSGNININATFKQAINTKYKNEMCKYPIDENIHCRIPELLKNSKKKLNQTCKIECDMFDPFIEPNNYWLKENQCHQIAGDPIMTFWMYAIIRTISDIFPMTIITLLDSAVVIATRETSCGRGDIGRQFVFGTIGFSLFGSLSGYLNLILPTSYDTNYLIPIIMHSLLMIIASIVALTSNNMPLSPPEWWWHTTSGMLAVPMSAVKRYGTETFALFIILIILGTFWSTMDTYLPIYLSYIDDSSLTIGVVLTIGTLPCLLFLWKSENFVDYIGHSNLFIIAFTMYIIRFTGLSILNDPWLIIITELFELFTLGIMWITSILYLRHLIPRQFTVTAQAIPVVAHFCIGRSIGAFIGGYLKNSNYDDVDNAKFVYQIMAIAAAIIACIYFVIYHCFLKPKCHAQNITHSRTTPSIIQGTNGNGSYTPLRVYHNGMGKKGQFRY</sequence>
<evidence type="ECO:0000256" key="4">
    <source>
        <dbReference type="ARBA" id="ARBA00022989"/>
    </source>
</evidence>
<feature type="transmembrane region" description="Helical" evidence="6">
    <location>
        <begin position="30"/>
        <end position="50"/>
    </location>
</feature>
<dbReference type="AlphaFoldDB" id="A0A834XJD6"/>
<dbReference type="OrthoDB" id="6414167at2759"/>
<keyword evidence="3 6" id="KW-0812">Transmembrane</keyword>
<name>A0A834XJD6_APHGI</name>
<dbReference type="PANTHER" id="PTHR16172">
    <property type="entry name" value="MAJOR FACILITATOR SUPERFAMILY DOMAIN-CONTAINING PROTEIN 6-LIKE"/>
    <property type="match status" value="1"/>
</dbReference>
<feature type="transmembrane region" description="Helical" evidence="6">
    <location>
        <begin position="562"/>
        <end position="584"/>
    </location>
</feature>
<feature type="transmembrane region" description="Helical" evidence="6">
    <location>
        <begin position="596"/>
        <end position="620"/>
    </location>
</feature>
<comment type="subcellular location">
    <subcellularLocation>
        <location evidence="1">Membrane</location>
        <topology evidence="1">Multi-pass membrane protein</topology>
    </subcellularLocation>
</comment>
<feature type="transmembrane region" description="Helical" evidence="6">
    <location>
        <begin position="473"/>
        <end position="494"/>
    </location>
</feature>
<dbReference type="Gene3D" id="1.20.1250.20">
    <property type="entry name" value="MFS general substrate transporter like domains"/>
    <property type="match status" value="2"/>
</dbReference>
<comment type="similarity">
    <text evidence="2">Belongs to the major facilitator superfamily. MFSD6 family.</text>
</comment>
<evidence type="ECO:0000256" key="6">
    <source>
        <dbReference type="SAM" id="Phobius"/>
    </source>
</evidence>
<keyword evidence="5 6" id="KW-0472">Membrane</keyword>
<feature type="transmembrane region" description="Helical" evidence="6">
    <location>
        <begin position="62"/>
        <end position="82"/>
    </location>
</feature>
<dbReference type="SUPFAM" id="SSF103473">
    <property type="entry name" value="MFS general substrate transporter"/>
    <property type="match status" value="1"/>
</dbReference>
<dbReference type="InterPro" id="IPR024989">
    <property type="entry name" value="MFS_assoc_dom"/>
</dbReference>
<feature type="transmembrane region" description="Helical" evidence="6">
    <location>
        <begin position="390"/>
        <end position="411"/>
    </location>
</feature>
<feature type="transmembrane region" description="Helical" evidence="6">
    <location>
        <begin position="103"/>
        <end position="125"/>
    </location>
</feature>
<proteinExistence type="inferred from homology"/>
<evidence type="ECO:0000256" key="1">
    <source>
        <dbReference type="ARBA" id="ARBA00004141"/>
    </source>
</evidence>
<protein>
    <recommendedName>
        <fullName evidence="7">Major facilitator superfamily associated domain-containing protein</fullName>
    </recommendedName>
</protein>
<evidence type="ECO:0000256" key="3">
    <source>
        <dbReference type="ARBA" id="ARBA00022692"/>
    </source>
</evidence>
<organism evidence="8 9">
    <name type="scientific">Aphidius gifuensis</name>
    <name type="common">Parasitoid wasp</name>
    <dbReference type="NCBI Taxonomy" id="684658"/>
    <lineage>
        <taxon>Eukaryota</taxon>
        <taxon>Metazoa</taxon>
        <taxon>Ecdysozoa</taxon>
        <taxon>Arthropoda</taxon>
        <taxon>Hexapoda</taxon>
        <taxon>Insecta</taxon>
        <taxon>Pterygota</taxon>
        <taxon>Neoptera</taxon>
        <taxon>Endopterygota</taxon>
        <taxon>Hymenoptera</taxon>
        <taxon>Apocrita</taxon>
        <taxon>Ichneumonoidea</taxon>
        <taxon>Braconidae</taxon>
        <taxon>Aphidiinae</taxon>
        <taxon>Aphidius</taxon>
    </lineage>
</organism>
<dbReference type="InterPro" id="IPR051717">
    <property type="entry name" value="MFS_MFSD6"/>
</dbReference>
<feature type="transmembrane region" description="Helical" evidence="6">
    <location>
        <begin position="506"/>
        <end position="524"/>
    </location>
</feature>
<dbReference type="InterPro" id="IPR036259">
    <property type="entry name" value="MFS_trans_sf"/>
</dbReference>
<dbReference type="EMBL" id="JACMRX010000006">
    <property type="protein sequence ID" value="KAF7987900.1"/>
    <property type="molecule type" value="Genomic_DNA"/>
</dbReference>
<feature type="transmembrane region" description="Helical" evidence="6">
    <location>
        <begin position="632"/>
        <end position="655"/>
    </location>
</feature>
<comment type="caution">
    <text evidence="8">The sequence shown here is derived from an EMBL/GenBank/DDBJ whole genome shotgun (WGS) entry which is preliminary data.</text>
</comment>
<dbReference type="PANTHER" id="PTHR16172:SF27">
    <property type="entry name" value="FI19426P1"/>
    <property type="match status" value="1"/>
</dbReference>
<reference evidence="8 9" key="1">
    <citation type="submission" date="2020-08" db="EMBL/GenBank/DDBJ databases">
        <title>Aphidius gifuensis genome sequencing and assembly.</title>
        <authorList>
            <person name="Du Z."/>
        </authorList>
    </citation>
    <scope>NUCLEOTIDE SEQUENCE [LARGE SCALE GENOMIC DNA]</scope>
    <source>
        <strain evidence="8">YNYX2018</strain>
        <tissue evidence="8">Adults</tissue>
    </source>
</reference>
<dbReference type="Proteomes" id="UP000639338">
    <property type="component" value="Unassembled WGS sequence"/>
</dbReference>
<keyword evidence="9" id="KW-1185">Reference proteome</keyword>
<evidence type="ECO:0000256" key="2">
    <source>
        <dbReference type="ARBA" id="ARBA00005241"/>
    </source>
</evidence>
<evidence type="ECO:0000256" key="5">
    <source>
        <dbReference type="ARBA" id="ARBA00023136"/>
    </source>
</evidence>
<evidence type="ECO:0000313" key="8">
    <source>
        <dbReference type="EMBL" id="KAF7987900.1"/>
    </source>
</evidence>
<dbReference type="Pfam" id="PF12832">
    <property type="entry name" value="MFS_1_like"/>
    <property type="match status" value="1"/>
</dbReference>
<feature type="domain" description="Major facilitator superfamily associated" evidence="7">
    <location>
        <begin position="25"/>
        <end position="619"/>
    </location>
</feature>
<gene>
    <name evidence="8" type="ORF">HCN44_003763</name>
</gene>
<feature type="transmembrane region" description="Helical" evidence="6">
    <location>
        <begin position="418"/>
        <end position="438"/>
    </location>
</feature>
<accession>A0A834XJD6</accession>
<keyword evidence="4 6" id="KW-1133">Transmembrane helix</keyword>
<feature type="transmembrane region" description="Helical" evidence="6">
    <location>
        <begin position="536"/>
        <end position="556"/>
    </location>
</feature>